<comment type="caution">
    <text evidence="1">The sequence shown here is derived from an EMBL/GenBank/DDBJ whole genome shotgun (WGS) entry which is preliminary data.</text>
</comment>
<evidence type="ECO:0000313" key="2">
    <source>
        <dbReference type="Proteomes" id="UP001250791"/>
    </source>
</evidence>
<name>A0ABU1SJ03_9HYPH</name>
<organism evidence="1 2">
    <name type="scientific">Rhizobium miluonense</name>
    <dbReference type="NCBI Taxonomy" id="411945"/>
    <lineage>
        <taxon>Bacteria</taxon>
        <taxon>Pseudomonadati</taxon>
        <taxon>Pseudomonadota</taxon>
        <taxon>Alphaproteobacteria</taxon>
        <taxon>Hyphomicrobiales</taxon>
        <taxon>Rhizobiaceae</taxon>
        <taxon>Rhizobium/Agrobacterium group</taxon>
        <taxon>Rhizobium</taxon>
    </lineage>
</organism>
<dbReference type="Proteomes" id="UP001250791">
    <property type="component" value="Unassembled WGS sequence"/>
</dbReference>
<accession>A0ABU1SJ03</accession>
<reference evidence="1 2" key="1">
    <citation type="submission" date="2023-07" db="EMBL/GenBank/DDBJ databases">
        <title>Sorghum-associated microbial communities from plants grown in Nebraska, USA.</title>
        <authorList>
            <person name="Schachtman D."/>
        </authorList>
    </citation>
    <scope>NUCLEOTIDE SEQUENCE [LARGE SCALE GENOMIC DNA]</scope>
    <source>
        <strain evidence="1 2">3199</strain>
    </source>
</reference>
<dbReference type="EMBL" id="JAVDUP010000001">
    <property type="protein sequence ID" value="MDR6898971.1"/>
    <property type="molecule type" value="Genomic_DNA"/>
</dbReference>
<sequence length="43" mass="4855">MAELHDNRDVTANLQVAAEAKKMFARCSTRLFGLTFKARQAEN</sequence>
<evidence type="ECO:0000313" key="1">
    <source>
        <dbReference type="EMBL" id="MDR6898971.1"/>
    </source>
</evidence>
<protein>
    <submittedName>
        <fullName evidence="1">Uncharacterized protein</fullName>
    </submittedName>
</protein>
<proteinExistence type="predicted"/>
<keyword evidence="2" id="KW-1185">Reference proteome</keyword>
<dbReference type="RefSeq" id="WP_281412937.1">
    <property type="nucleotide sequence ID" value="NZ_JAVDUP010000001.1"/>
</dbReference>
<gene>
    <name evidence="1" type="ORF">J2W52_000559</name>
</gene>